<dbReference type="AlphaFoldDB" id="A0A812QZ95"/>
<dbReference type="Proteomes" id="UP000604046">
    <property type="component" value="Unassembled WGS sequence"/>
</dbReference>
<dbReference type="OrthoDB" id="438970at2759"/>
<comment type="caution">
    <text evidence="1">The sequence shown here is derived from an EMBL/GenBank/DDBJ whole genome shotgun (WGS) entry which is preliminary data.</text>
</comment>
<name>A0A812QZ95_9DINO</name>
<organism evidence="1 2">
    <name type="scientific">Symbiodinium natans</name>
    <dbReference type="NCBI Taxonomy" id="878477"/>
    <lineage>
        <taxon>Eukaryota</taxon>
        <taxon>Sar</taxon>
        <taxon>Alveolata</taxon>
        <taxon>Dinophyceae</taxon>
        <taxon>Suessiales</taxon>
        <taxon>Symbiodiniaceae</taxon>
        <taxon>Symbiodinium</taxon>
    </lineage>
</organism>
<gene>
    <name evidence="1" type="primary">Pka-R2</name>
    <name evidence="1" type="ORF">SNAT2548_LOCUS22349</name>
</gene>
<reference evidence="1" key="1">
    <citation type="submission" date="2021-02" db="EMBL/GenBank/DDBJ databases">
        <authorList>
            <person name="Dougan E. K."/>
            <person name="Rhodes N."/>
            <person name="Thang M."/>
            <person name="Chan C."/>
        </authorList>
    </citation>
    <scope>NUCLEOTIDE SEQUENCE</scope>
</reference>
<keyword evidence="2" id="KW-1185">Reference proteome</keyword>
<protein>
    <submittedName>
        <fullName evidence="1">Pka-R2 protein</fullName>
    </submittedName>
</protein>
<evidence type="ECO:0000313" key="2">
    <source>
        <dbReference type="Proteomes" id="UP000604046"/>
    </source>
</evidence>
<dbReference type="EMBL" id="CAJNDS010002285">
    <property type="protein sequence ID" value="CAE7410952.1"/>
    <property type="molecule type" value="Genomic_DNA"/>
</dbReference>
<sequence length="190" mass="20956">MKHGKKRRQIWRPRRPSEASEAWVLSAGSLGHPELCQRPCLHVVVGRHCEAGDACNHCHLPHGRGQKMDKRQRRILEEMPKADFLRLALQLLEDKARTMELGGTEVLFGILEGEVHPPGTPAPAGAPSCSLPKGMMRCLRAMGFRNVASLAARKCAEGAKIRIREAMQALRARVSEGQADASYSDSDETC</sequence>
<evidence type="ECO:0000313" key="1">
    <source>
        <dbReference type="EMBL" id="CAE7410952.1"/>
    </source>
</evidence>
<accession>A0A812QZ95</accession>
<proteinExistence type="predicted"/>